<evidence type="ECO:0000313" key="2">
    <source>
        <dbReference type="Proteomes" id="UP000276770"/>
    </source>
</evidence>
<dbReference type="EMBL" id="RCVZ01000016">
    <property type="protein sequence ID" value="RLQ93251.1"/>
    <property type="molecule type" value="Genomic_DNA"/>
</dbReference>
<keyword evidence="2" id="KW-1185">Reference proteome</keyword>
<reference evidence="1 2" key="1">
    <citation type="submission" date="2018-10" db="EMBL/GenBank/DDBJ databases">
        <title>Falsibacillus sp. genome draft.</title>
        <authorList>
            <person name="Shi S."/>
        </authorList>
    </citation>
    <scope>NUCLEOTIDE SEQUENCE [LARGE SCALE GENOMIC DNA]</scope>
    <source>
        <strain evidence="1 2">GY 10110</strain>
    </source>
</reference>
<sequence>MRRRSEARRGKVNVRLSSARRVPTSNDLTSCEAPRKASILQAEINLTIPLMNSSKLYEKSG</sequence>
<proteinExistence type="predicted"/>
<evidence type="ECO:0000313" key="1">
    <source>
        <dbReference type="EMBL" id="RLQ93251.1"/>
    </source>
</evidence>
<accession>A0A3L7JUG2</accession>
<dbReference type="Proteomes" id="UP000276770">
    <property type="component" value="Unassembled WGS sequence"/>
</dbReference>
<gene>
    <name evidence="1" type="ORF">D9X91_18665</name>
</gene>
<name>A0A3L7JUG2_9BACI</name>
<dbReference type="AlphaFoldDB" id="A0A3L7JUG2"/>
<protein>
    <submittedName>
        <fullName evidence="1">Uncharacterized protein</fullName>
    </submittedName>
</protein>
<organism evidence="1 2">
    <name type="scientific">Falsibacillus albus</name>
    <dbReference type="NCBI Taxonomy" id="2478915"/>
    <lineage>
        <taxon>Bacteria</taxon>
        <taxon>Bacillati</taxon>
        <taxon>Bacillota</taxon>
        <taxon>Bacilli</taxon>
        <taxon>Bacillales</taxon>
        <taxon>Bacillaceae</taxon>
        <taxon>Falsibacillus</taxon>
    </lineage>
</organism>
<comment type="caution">
    <text evidence="1">The sequence shown here is derived from an EMBL/GenBank/DDBJ whole genome shotgun (WGS) entry which is preliminary data.</text>
</comment>